<dbReference type="AlphaFoldDB" id="A0A0B2AFS1"/>
<gene>
    <name evidence="2" type="ORF">LK10_19250</name>
</gene>
<protein>
    <recommendedName>
        <fullName evidence="4">Cobalamin-independent methionine synthase MetE C-terminal/archaeal domain-containing protein</fullName>
    </recommendedName>
</protein>
<comment type="caution">
    <text evidence="2">The sequence shown here is derived from an EMBL/GenBank/DDBJ whole genome shotgun (WGS) entry which is preliminary data.</text>
</comment>
<reference evidence="2 3" key="1">
    <citation type="submission" date="2014-09" db="EMBL/GenBank/DDBJ databases">
        <title>Genome sequence of Sinomonas sp. MUSC 117.</title>
        <authorList>
            <person name="Lee L.-H."/>
        </authorList>
    </citation>
    <scope>NUCLEOTIDE SEQUENCE [LARGE SCALE GENOMIC DNA]</scope>
    <source>
        <strain evidence="2 3">MUSC 117</strain>
    </source>
</reference>
<dbReference type="Gene3D" id="3.20.20.210">
    <property type="match status" value="1"/>
</dbReference>
<dbReference type="RefSeq" id="WP_043127444.1">
    <property type="nucleotide sequence ID" value="NZ_JTDL01000149.1"/>
</dbReference>
<evidence type="ECO:0000313" key="3">
    <source>
        <dbReference type="Proteomes" id="UP000030982"/>
    </source>
</evidence>
<keyword evidence="3" id="KW-1185">Reference proteome</keyword>
<dbReference type="SUPFAM" id="SSF51726">
    <property type="entry name" value="UROD/MetE-like"/>
    <property type="match status" value="1"/>
</dbReference>
<dbReference type="Proteomes" id="UP000030982">
    <property type="component" value="Unassembled WGS sequence"/>
</dbReference>
<accession>A0A0B2AFS1</accession>
<evidence type="ECO:0000256" key="1">
    <source>
        <dbReference type="SAM" id="MobiDB-lite"/>
    </source>
</evidence>
<sequence>MSSEPTVPAQVTATGLGEWPGTDPVEAEKAIRGELGGPHLPFLAELPERGVGSDAVGRTASLLVDLYADVQPHGWRLVERPGRDSARAASALATDLNVLADVVGTEESRAEGLQVRILGPLSLMAGLYLHNGERVLADQGARRDVADSLVAGVAPFLARVRAAVPGARLTVQLAEPDAAQVIAGLLPTASGYRTLRAVPPAEARAAWSGLVDALHDGGAEHVIVQTPAWEAPIERILEAGADGVALPAESLSVGQWESVAGAVEGGARVWLGILPLDPPQAATTHDIAERLLRPWRQLGLAERSLGAVRVTPSDSLRLVSPERATAALTRLVKLADAVNQLAFG</sequence>
<organism evidence="2 3">
    <name type="scientific">Sinomonas humi</name>
    <dbReference type="NCBI Taxonomy" id="1338436"/>
    <lineage>
        <taxon>Bacteria</taxon>
        <taxon>Bacillati</taxon>
        <taxon>Actinomycetota</taxon>
        <taxon>Actinomycetes</taxon>
        <taxon>Micrococcales</taxon>
        <taxon>Micrococcaceae</taxon>
        <taxon>Sinomonas</taxon>
    </lineage>
</organism>
<proteinExistence type="predicted"/>
<dbReference type="EMBL" id="JTDL01000149">
    <property type="protein sequence ID" value="KHL00660.1"/>
    <property type="molecule type" value="Genomic_DNA"/>
</dbReference>
<feature type="compositionally biased region" description="Polar residues" evidence="1">
    <location>
        <begin position="1"/>
        <end position="13"/>
    </location>
</feature>
<name>A0A0B2AFS1_9MICC</name>
<feature type="region of interest" description="Disordered" evidence="1">
    <location>
        <begin position="1"/>
        <end position="22"/>
    </location>
</feature>
<dbReference type="STRING" id="1338436.LK10_19250"/>
<evidence type="ECO:0000313" key="2">
    <source>
        <dbReference type="EMBL" id="KHL00660.1"/>
    </source>
</evidence>
<dbReference type="OrthoDB" id="5242426at2"/>
<evidence type="ECO:0008006" key="4">
    <source>
        <dbReference type="Google" id="ProtNLM"/>
    </source>
</evidence>
<dbReference type="InterPro" id="IPR038071">
    <property type="entry name" value="UROD/MetE-like_sf"/>
</dbReference>